<evidence type="ECO:0000259" key="2">
    <source>
        <dbReference type="Pfam" id="PF13592"/>
    </source>
</evidence>
<feature type="compositionally biased region" description="Basic and acidic residues" evidence="1">
    <location>
        <begin position="92"/>
        <end position="102"/>
    </location>
</feature>
<dbReference type="KEGG" id="gms:SOIL9_26460"/>
<dbReference type="Pfam" id="PF13592">
    <property type="entry name" value="HTH_33"/>
    <property type="match status" value="1"/>
</dbReference>
<evidence type="ECO:0000313" key="4">
    <source>
        <dbReference type="Proteomes" id="UP000464178"/>
    </source>
</evidence>
<reference evidence="3 4" key="1">
    <citation type="submission" date="2019-05" db="EMBL/GenBank/DDBJ databases">
        <authorList>
            <consortium name="Science for Life Laboratories"/>
        </authorList>
    </citation>
    <scope>NUCLEOTIDE SEQUENCE [LARGE SCALE GENOMIC DNA]</scope>
    <source>
        <strain evidence="3">Soil9</strain>
    </source>
</reference>
<organism evidence="3 4">
    <name type="scientific">Gemmata massiliana</name>
    <dbReference type="NCBI Taxonomy" id="1210884"/>
    <lineage>
        <taxon>Bacteria</taxon>
        <taxon>Pseudomonadati</taxon>
        <taxon>Planctomycetota</taxon>
        <taxon>Planctomycetia</taxon>
        <taxon>Gemmatales</taxon>
        <taxon>Gemmataceae</taxon>
        <taxon>Gemmata</taxon>
    </lineage>
</organism>
<feature type="region of interest" description="Disordered" evidence="1">
    <location>
        <begin position="77"/>
        <end position="102"/>
    </location>
</feature>
<dbReference type="InterPro" id="IPR025959">
    <property type="entry name" value="Winged_HTH_dom"/>
</dbReference>
<protein>
    <recommendedName>
        <fullName evidence="2">Winged helix-turn helix domain-containing protein</fullName>
    </recommendedName>
</protein>
<evidence type="ECO:0000256" key="1">
    <source>
        <dbReference type="SAM" id="MobiDB-lite"/>
    </source>
</evidence>
<dbReference type="RefSeq" id="WP_162669534.1">
    <property type="nucleotide sequence ID" value="NZ_LR593886.1"/>
</dbReference>
<dbReference type="Proteomes" id="UP000464178">
    <property type="component" value="Chromosome"/>
</dbReference>
<gene>
    <name evidence="3" type="ORF">SOIL9_26460</name>
</gene>
<feature type="domain" description="Winged helix-turn helix" evidence="2">
    <location>
        <begin position="48"/>
        <end position="103"/>
    </location>
</feature>
<sequence length="162" mass="17974">MGGPVKNPGRPGLKAKPTPGRPGFLTGAPECQVLGCLDRPPTAYGFDTDLWTARRVPERIHTRFGVRFHPSDLREWLSARNDSPQKPARPARQRDQSGIDRWVARDRERIQKRPGPSAHLVLIDETGLFLNPLVRRRWVRAGAPQRSAGTVGGATRCRCSGP</sequence>
<dbReference type="AlphaFoldDB" id="A0A6P2D147"/>
<accession>A0A6P2D147</accession>
<dbReference type="EMBL" id="LR593886">
    <property type="protein sequence ID" value="VTR95068.1"/>
    <property type="molecule type" value="Genomic_DNA"/>
</dbReference>
<name>A0A6P2D147_9BACT</name>
<evidence type="ECO:0000313" key="3">
    <source>
        <dbReference type="EMBL" id="VTR95068.1"/>
    </source>
</evidence>
<feature type="region of interest" description="Disordered" evidence="1">
    <location>
        <begin position="1"/>
        <end position="26"/>
    </location>
</feature>
<proteinExistence type="predicted"/>
<keyword evidence="4" id="KW-1185">Reference proteome</keyword>